<dbReference type="HAMAP" id="MF_01813">
    <property type="entry name" value="MenG_UbiE_methyltr"/>
    <property type="match status" value="1"/>
</dbReference>
<dbReference type="EC" id="2.1.1.163" evidence="4"/>
<dbReference type="InterPro" id="IPR029063">
    <property type="entry name" value="SAM-dependent_MTases_sf"/>
</dbReference>
<keyword evidence="2 4" id="KW-0808">Transferase</keyword>
<proteinExistence type="inferred from homology"/>
<dbReference type="RefSeq" id="WP_344962129.1">
    <property type="nucleotide sequence ID" value="NZ_BAAAXZ010000067.1"/>
</dbReference>
<feature type="binding site" evidence="4">
    <location>
        <begin position="102"/>
        <end position="103"/>
    </location>
    <ligand>
        <name>S-adenosyl-L-methionine</name>
        <dbReference type="ChEBI" id="CHEBI:59789"/>
    </ligand>
</feature>
<comment type="function">
    <text evidence="4">Methyltransferase required for the conversion of demethylmenaquinol (DMKH2) to menaquinol (MKH2).</text>
</comment>
<dbReference type="GO" id="GO:0008168">
    <property type="term" value="F:methyltransferase activity"/>
    <property type="evidence" value="ECO:0007669"/>
    <property type="project" value="UniProtKB-KW"/>
</dbReference>
<keyword evidence="3 4" id="KW-0949">S-adenosyl-L-methionine</keyword>
<dbReference type="NCBIfam" id="NF001241">
    <property type="entry name" value="PRK00216.1-2"/>
    <property type="match status" value="1"/>
</dbReference>
<evidence type="ECO:0000313" key="6">
    <source>
        <dbReference type="Proteomes" id="UP001501102"/>
    </source>
</evidence>
<dbReference type="InterPro" id="IPR004033">
    <property type="entry name" value="UbiE/COQ5_MeTrFase"/>
</dbReference>
<accession>A0ABP6J5N6</accession>
<evidence type="ECO:0000256" key="1">
    <source>
        <dbReference type="ARBA" id="ARBA00022603"/>
    </source>
</evidence>
<keyword evidence="6" id="KW-1185">Reference proteome</keyword>
<dbReference type="NCBIfam" id="TIGR01934">
    <property type="entry name" value="MenG_MenH_UbiE"/>
    <property type="match status" value="1"/>
</dbReference>
<comment type="caution">
    <text evidence="5">The sequence shown here is derived from an EMBL/GenBank/DDBJ whole genome shotgun (WGS) entry which is preliminary data.</text>
</comment>
<dbReference type="CDD" id="cd02440">
    <property type="entry name" value="AdoMet_MTases"/>
    <property type="match status" value="1"/>
</dbReference>
<feature type="binding site" evidence="4">
    <location>
        <position position="119"/>
    </location>
    <ligand>
        <name>S-adenosyl-L-methionine</name>
        <dbReference type="ChEBI" id="CHEBI:59789"/>
    </ligand>
</feature>
<dbReference type="PANTHER" id="PTHR43591:SF24">
    <property type="entry name" value="2-METHOXY-6-POLYPRENYL-1,4-BENZOQUINOL METHYLASE, MITOCHONDRIAL"/>
    <property type="match status" value="1"/>
</dbReference>
<reference evidence="6" key="1">
    <citation type="journal article" date="2019" name="Int. J. Syst. Evol. Microbiol.">
        <title>The Global Catalogue of Microorganisms (GCM) 10K type strain sequencing project: providing services to taxonomists for standard genome sequencing and annotation.</title>
        <authorList>
            <consortium name="The Broad Institute Genomics Platform"/>
            <consortium name="The Broad Institute Genome Sequencing Center for Infectious Disease"/>
            <person name="Wu L."/>
            <person name="Ma J."/>
        </authorList>
    </citation>
    <scope>NUCLEOTIDE SEQUENCE [LARGE SCALE GENOMIC DNA]</scope>
    <source>
        <strain evidence="6">JCM 4087</strain>
    </source>
</reference>
<keyword evidence="1 4" id="KW-0489">Methyltransferase</keyword>
<dbReference type="PROSITE" id="PS01184">
    <property type="entry name" value="UBIE_2"/>
    <property type="match status" value="1"/>
</dbReference>
<dbReference type="Gene3D" id="3.40.50.150">
    <property type="entry name" value="Vaccinia Virus protein VP39"/>
    <property type="match status" value="1"/>
</dbReference>
<feature type="binding site" evidence="4">
    <location>
        <position position="62"/>
    </location>
    <ligand>
        <name>S-adenosyl-L-methionine</name>
        <dbReference type="ChEBI" id="CHEBI:59789"/>
    </ligand>
</feature>
<sequence>MTRASLDKQPHEVAAMFDDVAAKYDLTNDVISLGQARRWRKDVARAVAARPGEKVLDLAAGTGTSSLSFSADGAYVVPCDFSLGMLTEGKKRHPWMPLTAGDATRLPFADGVFDAVTISFGLRNVHDTDAALSELLRVTKPGGRVVICEFSHPTWAPFRTVYSEYLMRALPPIARTVCSNPDAYVYLAESISSWPDQPALAARLQKAGWSKVAWRNLTGGIVALHRGFKPAE</sequence>
<comment type="similarity">
    <text evidence="4">Belongs to the class I-like SAM-binding methyltransferase superfamily. MenG/UbiE family.</text>
</comment>
<comment type="catalytic activity">
    <reaction evidence="4">
        <text>a 2-demethylmenaquinol + S-adenosyl-L-methionine = a menaquinol + S-adenosyl-L-homocysteine + H(+)</text>
        <dbReference type="Rhea" id="RHEA:42640"/>
        <dbReference type="Rhea" id="RHEA-COMP:9539"/>
        <dbReference type="Rhea" id="RHEA-COMP:9563"/>
        <dbReference type="ChEBI" id="CHEBI:15378"/>
        <dbReference type="ChEBI" id="CHEBI:18151"/>
        <dbReference type="ChEBI" id="CHEBI:55437"/>
        <dbReference type="ChEBI" id="CHEBI:57856"/>
        <dbReference type="ChEBI" id="CHEBI:59789"/>
        <dbReference type="EC" id="2.1.1.163"/>
    </reaction>
</comment>
<keyword evidence="4" id="KW-0474">Menaquinone biosynthesis</keyword>
<evidence type="ECO:0000313" key="5">
    <source>
        <dbReference type="EMBL" id="GAA2922148.1"/>
    </source>
</evidence>
<evidence type="ECO:0000256" key="3">
    <source>
        <dbReference type="ARBA" id="ARBA00022691"/>
    </source>
</evidence>
<dbReference type="SUPFAM" id="SSF53335">
    <property type="entry name" value="S-adenosyl-L-methionine-dependent methyltransferases"/>
    <property type="match status" value="1"/>
</dbReference>
<dbReference type="Proteomes" id="UP001501102">
    <property type="component" value="Unassembled WGS sequence"/>
</dbReference>
<dbReference type="GO" id="GO:0032259">
    <property type="term" value="P:methylation"/>
    <property type="evidence" value="ECO:0007669"/>
    <property type="project" value="UniProtKB-KW"/>
</dbReference>
<dbReference type="Pfam" id="PF01209">
    <property type="entry name" value="Ubie_methyltran"/>
    <property type="match status" value="1"/>
</dbReference>
<name>A0ABP6J5N6_STRTU</name>
<dbReference type="EMBL" id="BAAAXZ010000067">
    <property type="protein sequence ID" value="GAA2922148.1"/>
    <property type="molecule type" value="Genomic_DNA"/>
</dbReference>
<protein>
    <recommendedName>
        <fullName evidence="4">Demethylmenaquinone methyltransferase</fullName>
        <ecNumber evidence="4">2.1.1.163</ecNumber>
    </recommendedName>
</protein>
<evidence type="ECO:0000256" key="4">
    <source>
        <dbReference type="HAMAP-Rule" id="MF_01813"/>
    </source>
</evidence>
<dbReference type="InterPro" id="IPR023576">
    <property type="entry name" value="UbiE/COQ5_MeTrFase_CS"/>
</dbReference>
<gene>
    <name evidence="4" type="primary">menG</name>
    <name evidence="5" type="ORF">GCM10020221_17900</name>
</gene>
<evidence type="ECO:0000256" key="2">
    <source>
        <dbReference type="ARBA" id="ARBA00022679"/>
    </source>
</evidence>
<comment type="pathway">
    <text evidence="4">Quinol/quinone metabolism; menaquinone biosynthesis; menaquinol from 1,4-dihydroxy-2-naphthoate: step 2/2.</text>
</comment>
<dbReference type="PROSITE" id="PS51608">
    <property type="entry name" value="SAM_MT_UBIE"/>
    <property type="match status" value="1"/>
</dbReference>
<organism evidence="5 6">
    <name type="scientific">Streptomyces thioluteus</name>
    <dbReference type="NCBI Taxonomy" id="66431"/>
    <lineage>
        <taxon>Bacteria</taxon>
        <taxon>Bacillati</taxon>
        <taxon>Actinomycetota</taxon>
        <taxon>Actinomycetes</taxon>
        <taxon>Kitasatosporales</taxon>
        <taxon>Streptomycetaceae</taxon>
        <taxon>Streptomyces</taxon>
    </lineage>
</organism>
<feature type="binding site" evidence="4">
    <location>
        <position position="80"/>
    </location>
    <ligand>
        <name>S-adenosyl-L-methionine</name>
        <dbReference type="ChEBI" id="CHEBI:59789"/>
    </ligand>
</feature>
<dbReference type="PANTHER" id="PTHR43591">
    <property type="entry name" value="METHYLTRANSFERASE"/>
    <property type="match status" value="1"/>
</dbReference>